<dbReference type="Proteomes" id="UP000092612">
    <property type="component" value="Unassembled WGS sequence"/>
</dbReference>
<sequence length="291" mass="33064">MVSSQNQQKAKNHFQTAGHVFKTSFNTIPNDFVYLGKEFSDDWKKTGYYAAGVLGLIATDKITTKAFQNIEKNIDYRLPNLTPHFLRNSKNMWINNTENTYLTYPIIGIYLGSLITNNEKGQFVGVNAFKAIAYSTLITQVTLKTVFGRNRPEFPLNTNTKGYPFTNNNWDFFNGRENAILLSDPKATGMPSLHVTTYFALAKVLQMEFDNYWVPYSLMTAVFFSNVKGHQHWVSDMVVGGIIGTLIGRSIVRSSWKARGILEKNKNRRISLNYIPKFSSEFTGLKIVGTF</sequence>
<comment type="caution">
    <text evidence="2">The sequence shown here is derived from an EMBL/GenBank/DDBJ whole genome shotgun (WGS) entry which is preliminary data.</text>
</comment>
<dbReference type="InterPro" id="IPR000326">
    <property type="entry name" value="PAP2/HPO"/>
</dbReference>
<protein>
    <recommendedName>
        <fullName evidence="1">Phosphatidic acid phosphatase type 2/haloperoxidase domain-containing protein</fullName>
    </recommendedName>
</protein>
<proteinExistence type="predicted"/>
<feature type="domain" description="Phosphatidic acid phosphatase type 2/haloperoxidase" evidence="1">
    <location>
        <begin position="132"/>
        <end position="257"/>
    </location>
</feature>
<reference evidence="3" key="1">
    <citation type="submission" date="2016-02" db="EMBL/GenBank/DDBJ databases">
        <title>Paenibacillus sp. LPB0068, isolated from Crassostrea gigas.</title>
        <authorList>
            <person name="Shin S.-K."/>
            <person name="Yi H."/>
        </authorList>
    </citation>
    <scope>NUCLEOTIDE SEQUENCE [LARGE SCALE GENOMIC DNA]</scope>
    <source>
        <strain evidence="3">KCTC 23969</strain>
    </source>
</reference>
<gene>
    <name evidence="2" type="ORF">LPB301_06605</name>
</gene>
<dbReference type="Gene3D" id="1.20.144.10">
    <property type="entry name" value="Phosphatidic acid phosphatase type 2/haloperoxidase"/>
    <property type="match status" value="1"/>
</dbReference>
<evidence type="ECO:0000313" key="3">
    <source>
        <dbReference type="Proteomes" id="UP000092612"/>
    </source>
</evidence>
<dbReference type="Pfam" id="PF01569">
    <property type="entry name" value="PAP2"/>
    <property type="match status" value="1"/>
</dbReference>
<dbReference type="EMBL" id="LSFL01000015">
    <property type="protein sequence ID" value="OBY66358.1"/>
    <property type="molecule type" value="Genomic_DNA"/>
</dbReference>
<evidence type="ECO:0000259" key="1">
    <source>
        <dbReference type="Pfam" id="PF01569"/>
    </source>
</evidence>
<evidence type="ECO:0000313" key="2">
    <source>
        <dbReference type="EMBL" id="OBY66358.1"/>
    </source>
</evidence>
<accession>A0A1B8U3A8</accession>
<organism evidence="2 3">
    <name type="scientific">Polaribacter reichenbachii</name>
    <dbReference type="NCBI Taxonomy" id="996801"/>
    <lineage>
        <taxon>Bacteria</taxon>
        <taxon>Pseudomonadati</taxon>
        <taxon>Bacteroidota</taxon>
        <taxon>Flavobacteriia</taxon>
        <taxon>Flavobacteriales</taxon>
        <taxon>Flavobacteriaceae</taxon>
    </lineage>
</organism>
<dbReference type="AlphaFoldDB" id="A0A1B8U3A8"/>
<dbReference type="STRING" id="996801.BW723_09640"/>
<name>A0A1B8U3A8_9FLAO</name>
<dbReference type="SUPFAM" id="SSF48317">
    <property type="entry name" value="Acid phosphatase/Vanadium-dependent haloperoxidase"/>
    <property type="match status" value="1"/>
</dbReference>
<keyword evidence="3" id="KW-1185">Reference proteome</keyword>
<dbReference type="InterPro" id="IPR036938">
    <property type="entry name" value="PAP2/HPO_sf"/>
</dbReference>